<evidence type="ECO:0000313" key="4">
    <source>
        <dbReference type="Proteomes" id="UP000294547"/>
    </source>
</evidence>
<keyword evidence="2" id="KW-0812">Transmembrane</keyword>
<evidence type="ECO:0000256" key="1">
    <source>
        <dbReference type="SAM" id="MobiDB-lite"/>
    </source>
</evidence>
<accession>A0A4R6RF16</accession>
<evidence type="ECO:0000256" key="2">
    <source>
        <dbReference type="SAM" id="Phobius"/>
    </source>
</evidence>
<keyword evidence="2" id="KW-1133">Transmembrane helix</keyword>
<keyword evidence="2" id="KW-0472">Membrane</keyword>
<feature type="transmembrane region" description="Helical" evidence="2">
    <location>
        <begin position="45"/>
        <end position="67"/>
    </location>
</feature>
<evidence type="ECO:0000313" key="3">
    <source>
        <dbReference type="EMBL" id="TDP84256.1"/>
    </source>
</evidence>
<dbReference type="AlphaFoldDB" id="A0A4R6RF16"/>
<dbReference type="RefSeq" id="WP_126540249.1">
    <property type="nucleotide sequence ID" value="NZ_BSPM01000002.1"/>
</dbReference>
<comment type="caution">
    <text evidence="3">The sequence shown here is derived from an EMBL/GenBank/DDBJ whole genome shotgun (WGS) entry which is preliminary data.</text>
</comment>
<organism evidence="3 4">
    <name type="scientific">Oharaeibacter diazotrophicus</name>
    <dbReference type="NCBI Taxonomy" id="1920512"/>
    <lineage>
        <taxon>Bacteria</taxon>
        <taxon>Pseudomonadati</taxon>
        <taxon>Pseudomonadota</taxon>
        <taxon>Alphaproteobacteria</taxon>
        <taxon>Hyphomicrobiales</taxon>
        <taxon>Pleomorphomonadaceae</taxon>
        <taxon>Oharaeibacter</taxon>
    </lineage>
</organism>
<dbReference type="Proteomes" id="UP000294547">
    <property type="component" value="Unassembled WGS sequence"/>
</dbReference>
<dbReference type="EMBL" id="SNXY01000008">
    <property type="protein sequence ID" value="TDP84256.1"/>
    <property type="molecule type" value="Genomic_DNA"/>
</dbReference>
<proteinExistence type="predicted"/>
<sequence>MTDDFTASPEHRILQPERIRLAADPEPAEPDDTPTGDGPPLAVGLIGYLLLLVLLLGGLGLAVMALMRPMVLPAIRLLLQHH</sequence>
<reference evidence="3 4" key="1">
    <citation type="submission" date="2019-03" db="EMBL/GenBank/DDBJ databases">
        <title>Genomic Encyclopedia of Type Strains, Phase IV (KMG-IV): sequencing the most valuable type-strain genomes for metagenomic binning, comparative biology and taxonomic classification.</title>
        <authorList>
            <person name="Goeker M."/>
        </authorList>
    </citation>
    <scope>NUCLEOTIDE SEQUENCE [LARGE SCALE GENOMIC DNA]</scope>
    <source>
        <strain evidence="3 4">DSM 102969</strain>
    </source>
</reference>
<protein>
    <submittedName>
        <fullName evidence="3">Uncharacterized protein</fullName>
    </submittedName>
</protein>
<name>A0A4R6RF16_9HYPH</name>
<gene>
    <name evidence="3" type="ORF">EDD54_2862</name>
</gene>
<feature type="region of interest" description="Disordered" evidence="1">
    <location>
        <begin position="16"/>
        <end position="37"/>
    </location>
</feature>
<keyword evidence="4" id="KW-1185">Reference proteome</keyword>